<dbReference type="STRING" id="1479485.DA73_0228975"/>
<reference evidence="8" key="2">
    <citation type="submission" date="2019-11" db="EMBL/GenBank/DDBJ databases">
        <title>Improved Assembly of Tolypothrix boutellei genome.</title>
        <authorList>
            <person name="Sarangi A.N."/>
            <person name="Mukherjee M."/>
            <person name="Ghosh S."/>
            <person name="Singh D."/>
            <person name="Das A."/>
            <person name="Kant S."/>
            <person name="Prusty A."/>
            <person name="Tripathy S."/>
        </authorList>
    </citation>
    <scope>NUCLEOTIDE SEQUENCE</scope>
    <source>
        <strain evidence="8">VB521301</strain>
    </source>
</reference>
<feature type="transmembrane region" description="Helical" evidence="6">
    <location>
        <begin position="96"/>
        <end position="114"/>
    </location>
</feature>
<keyword evidence="2 6" id="KW-0812">Transmembrane</keyword>
<dbReference type="PANTHER" id="PTHR34118">
    <property type="entry name" value="NF-KAPPA-B INHIBITOR-LIKE PROTEIN-RELATED"/>
    <property type="match status" value="1"/>
</dbReference>
<evidence type="ECO:0000256" key="1">
    <source>
        <dbReference type="ARBA" id="ARBA00004141"/>
    </source>
</evidence>
<gene>
    <name evidence="9" type="ORF">DA73_0228975</name>
    <name evidence="8" type="ORF">DA73_0400040185</name>
</gene>
<sequence length="151" mass="16944">MSLSDDSIKSMPTTGQDAKPGLENPERKSSSMQEFYNLYRELLVITLVLTGIIFICVWIVYSRNVALNYLLGACAGVVYLRMLAKNVERLSRENPKLSKTRLALLVGVIVLASQWNKLQILPIFLGFLTYKGTLLIYVVRGAFIPDSSKLQ</sequence>
<evidence type="ECO:0000256" key="5">
    <source>
        <dbReference type="SAM" id="MobiDB-lite"/>
    </source>
</evidence>
<keyword evidence="3 6" id="KW-1133">Transmembrane helix</keyword>
<evidence type="ECO:0000256" key="4">
    <source>
        <dbReference type="ARBA" id="ARBA00023136"/>
    </source>
</evidence>
<dbReference type="Proteomes" id="UP000029738">
    <property type="component" value="Unassembled WGS sequence"/>
</dbReference>
<dbReference type="GO" id="GO:0016020">
    <property type="term" value="C:membrane"/>
    <property type="evidence" value="ECO:0007669"/>
    <property type="project" value="UniProtKB-SubCell"/>
</dbReference>
<keyword evidence="10" id="KW-1185">Reference proteome</keyword>
<evidence type="ECO:0000313" key="8">
    <source>
        <dbReference type="EMBL" id="KAF3883924.1"/>
    </source>
</evidence>
<evidence type="ECO:0000256" key="3">
    <source>
        <dbReference type="ARBA" id="ARBA00022989"/>
    </source>
</evidence>
<feature type="transmembrane region" description="Helical" evidence="6">
    <location>
        <begin position="67"/>
        <end position="84"/>
    </location>
</feature>
<keyword evidence="4 6" id="KW-0472">Membrane</keyword>
<name>A0A0C1QY27_9CYAN</name>
<accession>A0A0C1QY27</accession>
<dbReference type="OrthoDB" id="462305at2"/>
<evidence type="ECO:0000256" key="6">
    <source>
        <dbReference type="SAM" id="Phobius"/>
    </source>
</evidence>
<protein>
    <submittedName>
        <fullName evidence="9">ATP synthase subunit I</fullName>
    </submittedName>
</protein>
<feature type="transmembrane region" description="Helical" evidence="6">
    <location>
        <begin position="120"/>
        <end position="139"/>
    </location>
</feature>
<evidence type="ECO:0000259" key="7">
    <source>
        <dbReference type="Pfam" id="PF24763"/>
    </source>
</evidence>
<comment type="subcellular location">
    <subcellularLocation>
        <location evidence="1">Membrane</location>
        <topology evidence="1">Multi-pass membrane protein</topology>
    </subcellularLocation>
</comment>
<dbReference type="InterPro" id="IPR056309">
    <property type="entry name" value="CGL160/ATPI_dom"/>
</dbReference>
<evidence type="ECO:0000313" key="10">
    <source>
        <dbReference type="Proteomes" id="UP000029738"/>
    </source>
</evidence>
<dbReference type="AlphaFoldDB" id="A0A0C1QY27"/>
<proteinExistence type="predicted"/>
<reference evidence="9" key="1">
    <citation type="journal article" date="2015" name="Genome Announc.">
        <title>Draft Genome Sequence of Tolypothrix boutellei Strain VB521301.</title>
        <authorList>
            <person name="Chandrababunaidu M.M."/>
            <person name="Singh D."/>
            <person name="Sen D."/>
            <person name="Bhan S."/>
            <person name="Das S."/>
            <person name="Gupta A."/>
            <person name="Adhikary S.P."/>
            <person name="Tripathy S."/>
        </authorList>
    </citation>
    <scope>NUCLEOTIDE SEQUENCE</scope>
    <source>
        <strain evidence="9">VB521301</strain>
    </source>
</reference>
<feature type="compositionally biased region" description="Polar residues" evidence="5">
    <location>
        <begin position="1"/>
        <end position="16"/>
    </location>
</feature>
<dbReference type="EMBL" id="JHEG02000058">
    <property type="protein sequence ID" value="KIE08583.1"/>
    <property type="molecule type" value="Genomic_DNA"/>
</dbReference>
<dbReference type="PANTHER" id="PTHR34118:SF6">
    <property type="entry name" value="PROTEIN CONSERVED ONLY IN THE GREEN LINEAGE 160, CHLOROPLASTIC"/>
    <property type="match status" value="1"/>
</dbReference>
<dbReference type="EMBL" id="JHEG04000002">
    <property type="protein sequence ID" value="KAF3883924.1"/>
    <property type="molecule type" value="Genomic_DNA"/>
</dbReference>
<organism evidence="9">
    <name type="scientific">Tolypothrix bouteillei VB521301</name>
    <dbReference type="NCBI Taxonomy" id="1479485"/>
    <lineage>
        <taxon>Bacteria</taxon>
        <taxon>Bacillati</taxon>
        <taxon>Cyanobacteriota</taxon>
        <taxon>Cyanophyceae</taxon>
        <taxon>Nostocales</taxon>
        <taxon>Tolypothrichaceae</taxon>
        <taxon>Tolypothrix</taxon>
    </lineage>
</organism>
<feature type="domain" description="CGL160/ATPI" evidence="7">
    <location>
        <begin position="29"/>
        <end position="136"/>
    </location>
</feature>
<comment type="caution">
    <text evidence="9">The sequence shown here is derived from an EMBL/GenBank/DDBJ whole genome shotgun (WGS) entry which is preliminary data.</text>
</comment>
<evidence type="ECO:0000256" key="2">
    <source>
        <dbReference type="ARBA" id="ARBA00022692"/>
    </source>
</evidence>
<evidence type="ECO:0000313" key="9">
    <source>
        <dbReference type="EMBL" id="KIE08583.1"/>
    </source>
</evidence>
<feature type="transmembrane region" description="Helical" evidence="6">
    <location>
        <begin position="42"/>
        <end position="61"/>
    </location>
</feature>
<feature type="region of interest" description="Disordered" evidence="5">
    <location>
        <begin position="1"/>
        <end position="27"/>
    </location>
</feature>
<dbReference type="Pfam" id="PF24763">
    <property type="entry name" value="CGL160_C"/>
    <property type="match status" value="1"/>
</dbReference>